<feature type="compositionally biased region" description="Low complexity" evidence="2">
    <location>
        <begin position="9"/>
        <end position="23"/>
    </location>
</feature>
<gene>
    <name evidence="4" type="ORF">PVAP13_8NG057100</name>
</gene>
<protein>
    <recommendedName>
        <fullName evidence="3">C2H2-type domain-containing protein</fullName>
    </recommendedName>
</protein>
<evidence type="ECO:0000313" key="4">
    <source>
        <dbReference type="EMBL" id="KAG2555982.1"/>
    </source>
</evidence>
<keyword evidence="1" id="KW-0863">Zinc-finger</keyword>
<evidence type="ECO:0000313" key="5">
    <source>
        <dbReference type="Proteomes" id="UP000823388"/>
    </source>
</evidence>
<feature type="region of interest" description="Disordered" evidence="2">
    <location>
        <begin position="169"/>
        <end position="189"/>
    </location>
</feature>
<dbReference type="GO" id="GO:0008270">
    <property type="term" value="F:zinc ion binding"/>
    <property type="evidence" value="ECO:0007669"/>
    <property type="project" value="UniProtKB-KW"/>
</dbReference>
<feature type="domain" description="C2H2-type" evidence="3">
    <location>
        <begin position="224"/>
        <end position="252"/>
    </location>
</feature>
<keyword evidence="1" id="KW-0479">Metal-binding</keyword>
<evidence type="ECO:0000256" key="1">
    <source>
        <dbReference type="PROSITE-ProRule" id="PRU00042"/>
    </source>
</evidence>
<dbReference type="SUPFAM" id="SSF56399">
    <property type="entry name" value="ADP-ribosylation"/>
    <property type="match status" value="1"/>
</dbReference>
<proteinExistence type="predicted"/>
<evidence type="ECO:0000259" key="3">
    <source>
        <dbReference type="PROSITE" id="PS50157"/>
    </source>
</evidence>
<dbReference type="PROSITE" id="PS00028">
    <property type="entry name" value="ZINC_FINGER_C2H2_1"/>
    <property type="match status" value="1"/>
</dbReference>
<accession>A0A8T0P728</accession>
<feature type="region of interest" description="Disordered" evidence="2">
    <location>
        <begin position="1"/>
        <end position="39"/>
    </location>
</feature>
<sequence length="462" mass="48775">MPCQTAMDAASAARSSQGKGAAAAKKKMSRGAAKKTTTQPSWMAVGLGFYHSSSSGKNRAQPAAAAAAAEGKNIDDDKSSSSTSKKKRSIIISRSMTCARSICSTKESSVLSRRRDQDTDRAAARSASSRSLRAPDVVDAADATYAASAAAVSATSSFNSEATAATSSSATATSASSPLSSPSSSSFGSSFRGVQQIRKLSGCYECHSVFDPRSLAAAAAAAAFPCADCDEVFGKAESLELHRASRHAVSELGPDDTSRNIVDIIFQSSWLRKQEAPVCKIDRILKVQSSDRTVRRFEEYKESIKERARSGEGRKNNPRCVADGNELLRFHCTTFTCSLGAAGGTALCRAPLAQCKLCSIVRDGFRVDGDGKIATMATSGHAHDMAQVSSDGEKKAMLVCRVVAGRVKKTGDRKSSEDSECDSVSPSSEGVCSDLDELFLFNPRAILPCFVVIYQVIAIRAT</sequence>
<dbReference type="PANTHER" id="PTHR31681">
    <property type="entry name" value="C2H2-LIKE ZINC FINGER PROTEIN"/>
    <property type="match status" value="1"/>
</dbReference>
<feature type="compositionally biased region" description="Basic residues" evidence="2">
    <location>
        <begin position="24"/>
        <end position="33"/>
    </location>
</feature>
<feature type="compositionally biased region" description="Low complexity" evidence="2">
    <location>
        <begin position="124"/>
        <end position="133"/>
    </location>
</feature>
<feature type="compositionally biased region" description="Basic and acidic residues" evidence="2">
    <location>
        <begin position="113"/>
        <end position="123"/>
    </location>
</feature>
<dbReference type="Gene3D" id="3.90.228.10">
    <property type="match status" value="1"/>
</dbReference>
<dbReference type="PANTHER" id="PTHR31681:SF109">
    <property type="entry name" value="OS11G0169400 PROTEIN"/>
    <property type="match status" value="1"/>
</dbReference>
<dbReference type="InterPro" id="IPR013087">
    <property type="entry name" value="Znf_C2H2_type"/>
</dbReference>
<dbReference type="PROSITE" id="PS50157">
    <property type="entry name" value="ZINC_FINGER_C2H2_2"/>
    <property type="match status" value="1"/>
</dbReference>
<dbReference type="AlphaFoldDB" id="A0A8T0P728"/>
<dbReference type="EMBL" id="CM029052">
    <property type="protein sequence ID" value="KAG2555982.1"/>
    <property type="molecule type" value="Genomic_DNA"/>
</dbReference>
<keyword evidence="1" id="KW-0862">Zinc</keyword>
<dbReference type="OrthoDB" id="9514740at2759"/>
<reference evidence="4" key="1">
    <citation type="submission" date="2020-05" db="EMBL/GenBank/DDBJ databases">
        <title>WGS assembly of Panicum virgatum.</title>
        <authorList>
            <person name="Lovell J.T."/>
            <person name="Jenkins J."/>
            <person name="Shu S."/>
            <person name="Juenger T.E."/>
            <person name="Schmutz J."/>
        </authorList>
    </citation>
    <scope>NUCLEOTIDE SEQUENCE</scope>
    <source>
        <strain evidence="4">AP13</strain>
    </source>
</reference>
<keyword evidence="5" id="KW-1185">Reference proteome</keyword>
<organism evidence="4 5">
    <name type="scientific">Panicum virgatum</name>
    <name type="common">Blackwell switchgrass</name>
    <dbReference type="NCBI Taxonomy" id="38727"/>
    <lineage>
        <taxon>Eukaryota</taxon>
        <taxon>Viridiplantae</taxon>
        <taxon>Streptophyta</taxon>
        <taxon>Embryophyta</taxon>
        <taxon>Tracheophyta</taxon>
        <taxon>Spermatophyta</taxon>
        <taxon>Magnoliopsida</taxon>
        <taxon>Liliopsida</taxon>
        <taxon>Poales</taxon>
        <taxon>Poaceae</taxon>
        <taxon>PACMAD clade</taxon>
        <taxon>Panicoideae</taxon>
        <taxon>Panicodae</taxon>
        <taxon>Paniceae</taxon>
        <taxon>Panicinae</taxon>
        <taxon>Panicum</taxon>
        <taxon>Panicum sect. Hiantes</taxon>
    </lineage>
</organism>
<name>A0A8T0P728_PANVG</name>
<comment type="caution">
    <text evidence="4">The sequence shown here is derived from an EMBL/GenBank/DDBJ whole genome shotgun (WGS) entry which is preliminary data.</text>
</comment>
<evidence type="ECO:0000256" key="2">
    <source>
        <dbReference type="SAM" id="MobiDB-lite"/>
    </source>
</evidence>
<dbReference type="Proteomes" id="UP000823388">
    <property type="component" value="Chromosome 8N"/>
</dbReference>
<feature type="region of interest" description="Disordered" evidence="2">
    <location>
        <begin position="52"/>
        <end position="90"/>
    </location>
</feature>
<feature type="region of interest" description="Disordered" evidence="2">
    <location>
        <begin position="107"/>
        <end position="133"/>
    </location>
</feature>